<dbReference type="HOGENOM" id="CLU_081587_0_0_11"/>
<dbReference type="STRING" id="479431.Namu_5051"/>
<proteinExistence type="predicted"/>
<feature type="domain" description="Serine aminopeptidase S33" evidence="1">
    <location>
        <begin position="69"/>
        <end position="133"/>
    </location>
</feature>
<dbReference type="InterPro" id="IPR029058">
    <property type="entry name" value="AB_hydrolase_fold"/>
</dbReference>
<organism evidence="2 3">
    <name type="scientific">Nakamurella multipartita (strain ATCC 700099 / DSM 44233 / CIP 104796 / JCM 9543 / NBRC 105858 / Y-104)</name>
    <name type="common">Microsphaera multipartita</name>
    <dbReference type="NCBI Taxonomy" id="479431"/>
    <lineage>
        <taxon>Bacteria</taxon>
        <taxon>Bacillati</taxon>
        <taxon>Actinomycetota</taxon>
        <taxon>Actinomycetes</taxon>
        <taxon>Nakamurellales</taxon>
        <taxon>Nakamurellaceae</taxon>
        <taxon>Nakamurella</taxon>
    </lineage>
</organism>
<reference evidence="2 3" key="2">
    <citation type="journal article" date="2010" name="Stand. Genomic Sci.">
        <title>Complete genome sequence of Nakamurella multipartita type strain (Y-104).</title>
        <authorList>
            <person name="Tice H."/>
            <person name="Mayilraj S."/>
            <person name="Sims D."/>
            <person name="Lapidus A."/>
            <person name="Nolan M."/>
            <person name="Lucas S."/>
            <person name="Glavina Del Rio T."/>
            <person name="Copeland A."/>
            <person name="Cheng J.F."/>
            <person name="Meincke L."/>
            <person name="Bruce D."/>
            <person name="Goodwin L."/>
            <person name="Pitluck S."/>
            <person name="Ivanova N."/>
            <person name="Mavromatis K."/>
            <person name="Ovchinnikova G."/>
            <person name="Pati A."/>
            <person name="Chen A."/>
            <person name="Palaniappan K."/>
            <person name="Land M."/>
            <person name="Hauser L."/>
            <person name="Chang Y.J."/>
            <person name="Jeffries C.D."/>
            <person name="Detter J.C."/>
            <person name="Brettin T."/>
            <person name="Rohde M."/>
            <person name="Goker M."/>
            <person name="Bristow J."/>
            <person name="Eisen J.A."/>
            <person name="Markowitz V."/>
            <person name="Hugenholtz P."/>
            <person name="Kyrpides N.C."/>
            <person name="Klenk H.P."/>
            <person name="Chen F."/>
        </authorList>
    </citation>
    <scope>NUCLEOTIDE SEQUENCE [LARGE SCALE GENOMIC DNA]</scope>
    <source>
        <strain evidence="3">ATCC 700099 / DSM 44233 / CIP 104796 / JCM 9543 / NBRC 105858 / Y-104</strain>
    </source>
</reference>
<name>C8XB30_NAKMY</name>
<gene>
    <name evidence="2" type="ordered locus">Namu_5051</name>
</gene>
<dbReference type="SUPFAM" id="SSF53474">
    <property type="entry name" value="alpha/beta-Hydrolases"/>
    <property type="match status" value="1"/>
</dbReference>
<dbReference type="Gene3D" id="3.40.50.1820">
    <property type="entry name" value="alpha/beta hydrolase"/>
    <property type="match status" value="1"/>
</dbReference>
<dbReference type="InterPro" id="IPR022742">
    <property type="entry name" value="Hydrolase_4"/>
</dbReference>
<evidence type="ECO:0000313" key="2">
    <source>
        <dbReference type="EMBL" id="ACV81322.1"/>
    </source>
</evidence>
<reference evidence="3" key="1">
    <citation type="submission" date="2009-09" db="EMBL/GenBank/DDBJ databases">
        <title>The complete genome of Nakamurella multipartita DSM 44233.</title>
        <authorList>
            <consortium name="US DOE Joint Genome Institute (JGI-PGF)"/>
            <person name="Lucas S."/>
            <person name="Copeland A."/>
            <person name="Lapidus A."/>
            <person name="Glavina del Rio T."/>
            <person name="Dalin E."/>
            <person name="Tice H."/>
            <person name="Bruce D."/>
            <person name="Goodwin L."/>
            <person name="Pitluck S."/>
            <person name="Kyrpides N."/>
            <person name="Mavromatis K."/>
            <person name="Ivanova N."/>
            <person name="Ovchinnikova G."/>
            <person name="Sims D."/>
            <person name="Meincke L."/>
            <person name="Brettin T."/>
            <person name="Detter J.C."/>
            <person name="Han C."/>
            <person name="Larimer F."/>
            <person name="Land M."/>
            <person name="Hauser L."/>
            <person name="Markowitz V."/>
            <person name="Cheng J.-F."/>
            <person name="Hugenholtz P."/>
            <person name="Woyke T."/>
            <person name="Wu D."/>
            <person name="Klenk H.-P."/>
            <person name="Eisen J.A."/>
        </authorList>
    </citation>
    <scope>NUCLEOTIDE SEQUENCE [LARGE SCALE GENOMIC DNA]</scope>
    <source>
        <strain evidence="3">ATCC 700099 / DSM 44233 / CIP 104796 / JCM 9543 / NBRC 105858 / Y-104</strain>
    </source>
</reference>
<sequence precursor="true">MSAIRTPCAATAAVLVLHGGSADSTEPVGPFSLAALRLLPVARAIARADRNAAVYRLRNAVKGWNGDGATVLADARAAVDAIAATHPDLPVVLVGHSLGGRVAVHLARSAGPDAAGPVVGVVGLAPWLEPGDPVEGLTRVPLAVVQGTNDRMIPTRSTEPWLDRAARAGVRLRRIVVDGGEHTMLRHYRRWHRDCVDGVRWVLATAAAAAAIPPGRAGSAGPRR</sequence>
<dbReference type="InParanoid" id="C8XB30"/>
<dbReference type="AlphaFoldDB" id="C8XB30"/>
<dbReference type="Pfam" id="PF12146">
    <property type="entry name" value="Hydrolase_4"/>
    <property type="match status" value="1"/>
</dbReference>
<dbReference type="KEGG" id="nml:Namu_5051"/>
<accession>C8XB30</accession>
<evidence type="ECO:0000313" key="3">
    <source>
        <dbReference type="Proteomes" id="UP000002218"/>
    </source>
</evidence>
<dbReference type="EMBL" id="CP001737">
    <property type="protein sequence ID" value="ACV81322.1"/>
    <property type="molecule type" value="Genomic_DNA"/>
</dbReference>
<protein>
    <recommendedName>
        <fullName evidence="1">Serine aminopeptidase S33 domain-containing protein</fullName>
    </recommendedName>
</protein>
<evidence type="ECO:0000259" key="1">
    <source>
        <dbReference type="Pfam" id="PF12146"/>
    </source>
</evidence>
<keyword evidence="3" id="KW-1185">Reference proteome</keyword>
<dbReference type="Proteomes" id="UP000002218">
    <property type="component" value="Chromosome"/>
</dbReference>
<dbReference type="eggNOG" id="COG1073">
    <property type="taxonomic scope" value="Bacteria"/>
</dbReference>